<sequence length="604" mass="68186">MATSSRPLSGTDAMELSGDDENEIEVTVEAGRRRRQPSVRVACGLAYSGERLQRAYPVNVAVSAAAGSNNNGDEPDVAMDSVQTCFGDFRLTDSSRRERMPLPIDLCFYGYQLAEIYRCCHIENKPQYLGKYRMCTRVGVLCNPPGSGKNHVILGLVACNRISDTSRLGVFVTSNSYFSAISPVFNFVPATVIVAPWQFMSSWSSLLRSVDMLTFFEVKRVRSMANVYCDVILVPDKLFSRFAETNVGVTFHRLVFDNVQCLSNFSAAVRNLFTWVVEPCVRNIEYLELKSRNHLIASVYERMRELPFAMPFLTVVSTREEIIARECWKHREVTTVHFSMASSSFSALSSGDRFFLGLHNKSMDVIRSVMPASNVGSLEDLIPRIIFPVEFSVAVRGATPALVERRKYLVESIAQDADCVICMDTDVRPRLIVGCCRKSMCTPCAFTWLIARSTCPCCKADVWLDNAFVVCEAPFRGRLCRDTPSIIVRHILERTLMVDPSRRLFITNENYDVMSMMRVARMLRDLGQEVYIIDSDCTHKGARSIVQKRPAVIVSANRKKGLHLDLDFVTDLVIFDRLPNDYTVLFSMVRRGSRERDLAVWCVS</sequence>
<keyword evidence="5" id="KW-1185">Reference proteome</keyword>
<dbReference type="GeneID" id="4363434"/>
<organism evidence="4 5">
    <name type="scientific">Nile crocodilepox virus (isolate Crocodylus niloticus/Zimbabwe/Ume/2001)</name>
    <name type="common">CRV</name>
    <dbReference type="NCBI Taxonomy" id="1289473"/>
    <lineage>
        <taxon>Viruses</taxon>
        <taxon>Varidnaviria</taxon>
        <taxon>Bamfordvirae</taxon>
        <taxon>Nucleocytoviricota</taxon>
        <taxon>Pokkesviricetes</taxon>
        <taxon>Chitovirales</taxon>
        <taxon>Poxviridae</taxon>
        <taxon>Chordopoxvirinae</taxon>
        <taxon>Crocodylidpoxvirus</taxon>
        <taxon>Crocodylidpoxvirus nilecrocodilepox</taxon>
        <taxon>Nile crocodilepox virus</taxon>
    </lineage>
</organism>
<keyword evidence="1" id="KW-0479">Metal-binding</keyword>
<evidence type="ECO:0000259" key="3">
    <source>
        <dbReference type="PROSITE" id="PS50089"/>
    </source>
</evidence>
<organismHost>
    <name type="scientific">Crocodylus johnstoni</name>
    <name type="common">Australian freshwater crocodile</name>
    <dbReference type="NCBI Taxonomy" id="184234"/>
</organismHost>
<proteinExistence type="predicted"/>
<protein>
    <submittedName>
        <fullName evidence="4">RING-like motif protein</fullName>
    </submittedName>
</protein>
<evidence type="ECO:0000313" key="5">
    <source>
        <dbReference type="Proteomes" id="UP000011300"/>
    </source>
</evidence>
<dbReference type="RefSeq" id="YP_784235.1">
    <property type="nucleotide sequence ID" value="NC_008030.1"/>
</dbReference>
<evidence type="ECO:0000256" key="2">
    <source>
        <dbReference type="SAM" id="MobiDB-lite"/>
    </source>
</evidence>
<organismHost>
    <name type="scientific">Crocodylus porosus</name>
    <name type="common">Saltwater crocodile</name>
    <name type="synonym">Estuarine crocodile</name>
    <dbReference type="NCBI Taxonomy" id="8502"/>
</organismHost>
<dbReference type="InterPro" id="IPR013083">
    <property type="entry name" value="Znf_RING/FYVE/PHD"/>
</dbReference>
<dbReference type="KEGG" id="vg:4363434"/>
<dbReference type="Gene3D" id="3.30.40.10">
    <property type="entry name" value="Zinc/RING finger domain, C3HC4 (zinc finger)"/>
    <property type="match status" value="1"/>
</dbReference>
<evidence type="ECO:0000256" key="1">
    <source>
        <dbReference type="PROSITE-ProRule" id="PRU00175"/>
    </source>
</evidence>
<keyword evidence="1" id="KW-0863">Zinc-finger</keyword>
<feature type="region of interest" description="Disordered" evidence="2">
    <location>
        <begin position="1"/>
        <end position="21"/>
    </location>
</feature>
<feature type="domain" description="RING-type" evidence="3">
    <location>
        <begin position="419"/>
        <end position="459"/>
    </location>
</feature>
<organismHost>
    <name type="scientific">Crocodylus niloticus</name>
    <name type="common">Nile crocodile</name>
    <name type="synonym">African crocodile</name>
    <dbReference type="NCBI Taxonomy" id="8501"/>
</organismHost>
<reference evidence="4 5" key="1">
    <citation type="journal article" date="2006" name="J. Virol.">
        <title>Genome of crocodilepox virus.</title>
        <authorList>
            <person name="Afonso C.L."/>
            <person name="Tulman E.R."/>
            <person name="Delhon G."/>
            <person name="Lu Z."/>
            <person name="Viljoen G.J."/>
            <person name="Wallace D.B."/>
            <person name="Kutish G.F."/>
            <person name="Rock D.L."/>
        </authorList>
    </citation>
    <scope>NUCLEOTIDE SEQUENCE [LARGE SCALE GENOMIC DNA]</scope>
    <source>
        <strain evidence="5">Isolate Crocodylus niloticus/Zimbabwe/Ume/2001</strain>
    </source>
</reference>
<dbReference type="SUPFAM" id="SSF57850">
    <property type="entry name" value="RING/U-box"/>
    <property type="match status" value="1"/>
</dbReference>
<dbReference type="Proteomes" id="UP000011300">
    <property type="component" value="Segment"/>
</dbReference>
<gene>
    <name evidence="4" type="ORF">CRV045</name>
</gene>
<name>Q070K6_CPRVZ</name>
<dbReference type="EMBL" id="DQ356948">
    <property type="protein sequence ID" value="ABJ08936.1"/>
    <property type="molecule type" value="Genomic_DNA"/>
</dbReference>
<accession>Q070K6</accession>
<dbReference type="GO" id="GO:0008270">
    <property type="term" value="F:zinc ion binding"/>
    <property type="evidence" value="ECO:0007669"/>
    <property type="project" value="UniProtKB-KW"/>
</dbReference>
<dbReference type="PROSITE" id="PS50089">
    <property type="entry name" value="ZF_RING_2"/>
    <property type="match status" value="1"/>
</dbReference>
<keyword evidence="1" id="KW-0862">Zinc</keyword>
<evidence type="ECO:0000313" key="4">
    <source>
        <dbReference type="EMBL" id="ABJ08936.1"/>
    </source>
</evidence>
<dbReference type="InterPro" id="IPR001841">
    <property type="entry name" value="Znf_RING"/>
</dbReference>